<proteinExistence type="inferred from homology"/>
<dbReference type="GO" id="GO:0010181">
    <property type="term" value="F:FMN binding"/>
    <property type="evidence" value="ECO:0007669"/>
    <property type="project" value="InterPro"/>
</dbReference>
<dbReference type="AlphaFoldDB" id="A0A9D2IKW1"/>
<dbReference type="PANTHER" id="PTHR43567:SF5">
    <property type="entry name" value="HYPOTHETICAL CYTOSOLIC PROTEIN"/>
    <property type="match status" value="1"/>
</dbReference>
<feature type="domain" description="Flavin reductase like" evidence="2">
    <location>
        <begin position="19"/>
        <end position="168"/>
    </location>
</feature>
<dbReference type="InterPro" id="IPR012349">
    <property type="entry name" value="Split_barrel_FMN-bd"/>
</dbReference>
<dbReference type="PANTHER" id="PTHR43567">
    <property type="entry name" value="FLAVOREDOXIN-RELATED-RELATED"/>
    <property type="match status" value="1"/>
</dbReference>
<comment type="caution">
    <text evidence="3">The sequence shown here is derived from an EMBL/GenBank/DDBJ whole genome shotgun (WGS) entry which is preliminary data.</text>
</comment>
<evidence type="ECO:0000313" key="3">
    <source>
        <dbReference type="EMBL" id="HIZ14611.1"/>
    </source>
</evidence>
<reference evidence="3" key="2">
    <citation type="submission" date="2021-04" db="EMBL/GenBank/DDBJ databases">
        <authorList>
            <person name="Gilroy R."/>
        </authorList>
    </citation>
    <scope>NUCLEOTIDE SEQUENCE</scope>
    <source>
        <strain evidence="3">ChiHjej11B10-19426</strain>
    </source>
</reference>
<dbReference type="EMBL" id="DXCC01000004">
    <property type="protein sequence ID" value="HIZ14611.1"/>
    <property type="molecule type" value="Genomic_DNA"/>
</dbReference>
<evidence type="ECO:0000256" key="1">
    <source>
        <dbReference type="ARBA" id="ARBA00038054"/>
    </source>
</evidence>
<protein>
    <submittedName>
        <fullName evidence="3">Flavin reductase family protein</fullName>
    </submittedName>
</protein>
<dbReference type="Proteomes" id="UP000824014">
    <property type="component" value="Unassembled WGS sequence"/>
</dbReference>
<evidence type="ECO:0000259" key="2">
    <source>
        <dbReference type="Pfam" id="PF01613"/>
    </source>
</evidence>
<dbReference type="Gene3D" id="2.30.110.10">
    <property type="entry name" value="Electron Transport, Fmn-binding Protein, Chain A"/>
    <property type="match status" value="1"/>
</dbReference>
<gene>
    <name evidence="3" type="ORF">H9816_01665</name>
</gene>
<organism evidence="3 4">
    <name type="scientific">Candidatus Tidjanibacter faecipullorum</name>
    <dbReference type="NCBI Taxonomy" id="2838766"/>
    <lineage>
        <taxon>Bacteria</taxon>
        <taxon>Pseudomonadati</taxon>
        <taxon>Bacteroidota</taxon>
        <taxon>Bacteroidia</taxon>
        <taxon>Bacteroidales</taxon>
        <taxon>Rikenellaceae</taxon>
        <taxon>Tidjanibacter</taxon>
    </lineage>
</organism>
<comment type="similarity">
    <text evidence="1">Belongs to the flavoredoxin family.</text>
</comment>
<dbReference type="InterPro" id="IPR002563">
    <property type="entry name" value="Flavin_Rdtase-like_dom"/>
</dbReference>
<dbReference type="InterPro" id="IPR052174">
    <property type="entry name" value="Flavoredoxin"/>
</dbReference>
<dbReference type="Pfam" id="PF01613">
    <property type="entry name" value="Flavin_Reduct"/>
    <property type="match status" value="1"/>
</dbReference>
<reference evidence="3" key="1">
    <citation type="journal article" date="2021" name="PeerJ">
        <title>Extensive microbial diversity within the chicken gut microbiome revealed by metagenomics and culture.</title>
        <authorList>
            <person name="Gilroy R."/>
            <person name="Ravi A."/>
            <person name="Getino M."/>
            <person name="Pursley I."/>
            <person name="Horton D.L."/>
            <person name="Alikhan N.F."/>
            <person name="Baker D."/>
            <person name="Gharbi K."/>
            <person name="Hall N."/>
            <person name="Watson M."/>
            <person name="Adriaenssens E.M."/>
            <person name="Foster-Nyarko E."/>
            <person name="Jarju S."/>
            <person name="Secka A."/>
            <person name="Antonio M."/>
            <person name="Oren A."/>
            <person name="Chaudhuri R.R."/>
            <person name="La Ragione R."/>
            <person name="Hildebrand F."/>
            <person name="Pallen M.J."/>
        </authorList>
    </citation>
    <scope>NUCLEOTIDE SEQUENCE</scope>
    <source>
        <strain evidence="3">ChiHjej11B10-19426</strain>
    </source>
</reference>
<evidence type="ECO:0000313" key="4">
    <source>
        <dbReference type="Proteomes" id="UP000824014"/>
    </source>
</evidence>
<dbReference type="GO" id="GO:0016646">
    <property type="term" value="F:oxidoreductase activity, acting on the CH-NH group of donors, NAD or NADP as acceptor"/>
    <property type="evidence" value="ECO:0007669"/>
    <property type="project" value="UniProtKB-ARBA"/>
</dbReference>
<sequence>MKGYSVVPVDKMEGNVVDRISNQWMLVTAGDGEKCDTMTASWGGIGFVWGTPAATVYIRPQRYTREFIDARERLTLSFMGEEFRQALTYCGSHSGRNEDKIANAGLSVGLTPEGTPFIEGAELVMECRKLYRDRFGPAEFLDKTLIDVWYPEQDFHYIYICAIERIYVRIPEQ</sequence>
<name>A0A9D2IKW1_9BACT</name>
<dbReference type="SUPFAM" id="SSF50475">
    <property type="entry name" value="FMN-binding split barrel"/>
    <property type="match status" value="1"/>
</dbReference>
<accession>A0A9D2IKW1</accession>